<dbReference type="EMBL" id="JAINDJ010000002">
    <property type="protein sequence ID" value="KAG9457673.1"/>
    <property type="molecule type" value="Genomic_DNA"/>
</dbReference>
<evidence type="ECO:0000313" key="2">
    <source>
        <dbReference type="Proteomes" id="UP000825729"/>
    </source>
</evidence>
<protein>
    <submittedName>
        <fullName evidence="1">Uncharacterized protein</fullName>
    </submittedName>
</protein>
<proteinExistence type="predicted"/>
<evidence type="ECO:0000313" key="1">
    <source>
        <dbReference type="EMBL" id="KAG9457673.1"/>
    </source>
</evidence>
<organism evidence="1 2">
    <name type="scientific">Aristolochia fimbriata</name>
    <name type="common">White veined hardy Dutchman's pipe vine</name>
    <dbReference type="NCBI Taxonomy" id="158543"/>
    <lineage>
        <taxon>Eukaryota</taxon>
        <taxon>Viridiplantae</taxon>
        <taxon>Streptophyta</taxon>
        <taxon>Embryophyta</taxon>
        <taxon>Tracheophyta</taxon>
        <taxon>Spermatophyta</taxon>
        <taxon>Magnoliopsida</taxon>
        <taxon>Magnoliidae</taxon>
        <taxon>Piperales</taxon>
        <taxon>Aristolochiaceae</taxon>
        <taxon>Aristolochia</taxon>
    </lineage>
</organism>
<comment type="caution">
    <text evidence="1">The sequence shown here is derived from an EMBL/GenBank/DDBJ whole genome shotgun (WGS) entry which is preliminary data.</text>
</comment>
<keyword evidence="2" id="KW-1185">Reference proteome</keyword>
<dbReference type="Proteomes" id="UP000825729">
    <property type="component" value="Unassembled WGS sequence"/>
</dbReference>
<reference evidence="1 2" key="1">
    <citation type="submission" date="2021-07" db="EMBL/GenBank/DDBJ databases">
        <title>The Aristolochia fimbriata genome: insights into angiosperm evolution, floral development and chemical biosynthesis.</title>
        <authorList>
            <person name="Jiao Y."/>
        </authorList>
    </citation>
    <scope>NUCLEOTIDE SEQUENCE [LARGE SCALE GENOMIC DNA]</scope>
    <source>
        <strain evidence="1">IBCAS-2021</strain>
        <tissue evidence="1">Leaf</tissue>
    </source>
</reference>
<dbReference type="AlphaFoldDB" id="A0AAV7F9B7"/>
<name>A0AAV7F9B7_ARIFI</name>
<sequence length="154" mass="17079">MAPRWKKTPTMYPLVPIFTLMIRERIVGGGSDGLDMLPRRKGGEEVDFVIGFVAGVRSDQTHSVKLSCPPLRRWRAEIVMDGEDFRLEKSGGTLESPESGLGAVARWRHGEGTVSCFEFRVSSRRRGGEREREIGQKGKGNVPELGLLALRVNG</sequence>
<gene>
    <name evidence="1" type="ORF">H6P81_002181</name>
</gene>
<accession>A0AAV7F9B7</accession>